<organism evidence="1 2">
    <name type="scientific">Nocardia xishanensis</name>
    <dbReference type="NCBI Taxonomy" id="238964"/>
    <lineage>
        <taxon>Bacteria</taxon>
        <taxon>Bacillati</taxon>
        <taxon>Actinomycetota</taxon>
        <taxon>Actinomycetes</taxon>
        <taxon>Mycobacteriales</taxon>
        <taxon>Nocardiaceae</taxon>
        <taxon>Nocardia</taxon>
    </lineage>
</organism>
<gene>
    <name evidence="1" type="ORF">ACH49W_31575</name>
</gene>
<reference evidence="1 2" key="1">
    <citation type="submission" date="2024-10" db="EMBL/GenBank/DDBJ databases">
        <title>The Natural Products Discovery Center: Release of the First 8490 Sequenced Strains for Exploring Actinobacteria Biosynthetic Diversity.</title>
        <authorList>
            <person name="Kalkreuter E."/>
            <person name="Kautsar S.A."/>
            <person name="Yang D."/>
            <person name="Bader C.D."/>
            <person name="Teijaro C.N."/>
            <person name="Fluegel L."/>
            <person name="Davis C.M."/>
            <person name="Simpson J.R."/>
            <person name="Lauterbach L."/>
            <person name="Steele A.D."/>
            <person name="Gui C."/>
            <person name="Meng S."/>
            <person name="Li G."/>
            <person name="Viehrig K."/>
            <person name="Ye F."/>
            <person name="Su P."/>
            <person name="Kiefer A.F."/>
            <person name="Nichols A."/>
            <person name="Cepeda A.J."/>
            <person name="Yan W."/>
            <person name="Fan B."/>
            <person name="Jiang Y."/>
            <person name="Adhikari A."/>
            <person name="Zheng C.-J."/>
            <person name="Schuster L."/>
            <person name="Cowan T.M."/>
            <person name="Smanski M.J."/>
            <person name="Chevrette M.G."/>
            <person name="De Carvalho L.P.S."/>
            <person name="Shen B."/>
        </authorList>
    </citation>
    <scope>NUCLEOTIDE SEQUENCE [LARGE SCALE GENOMIC DNA]</scope>
    <source>
        <strain evidence="1 2">NPDC019275</strain>
    </source>
</reference>
<name>A0ABW7X9X5_9NOCA</name>
<evidence type="ECO:0000313" key="1">
    <source>
        <dbReference type="EMBL" id="MFI2477926.1"/>
    </source>
</evidence>
<dbReference type="EMBL" id="JBIRYO010000031">
    <property type="protein sequence ID" value="MFI2477926.1"/>
    <property type="molecule type" value="Genomic_DNA"/>
</dbReference>
<evidence type="ECO:0008006" key="3">
    <source>
        <dbReference type="Google" id="ProtNLM"/>
    </source>
</evidence>
<comment type="caution">
    <text evidence="1">The sequence shown here is derived from an EMBL/GenBank/DDBJ whole genome shotgun (WGS) entry which is preliminary data.</text>
</comment>
<evidence type="ECO:0000313" key="2">
    <source>
        <dbReference type="Proteomes" id="UP001611415"/>
    </source>
</evidence>
<dbReference type="Proteomes" id="UP001611415">
    <property type="component" value="Unassembled WGS sequence"/>
</dbReference>
<protein>
    <recommendedName>
        <fullName evidence="3">DUF393 domain-containing protein</fullName>
    </recommendedName>
</protein>
<keyword evidence="2" id="KW-1185">Reference proteome</keyword>
<dbReference type="RefSeq" id="WP_397095351.1">
    <property type="nucleotide sequence ID" value="NZ_JBEYCD010000003.1"/>
</dbReference>
<accession>A0ABW7X9X5</accession>
<sequence>MNAVDKQRYPVVLRGDLDESLSRWRWLVRPVFDFVMGVNRWLYRVLAYVALMRDEYPPFRLDQGPREEPATTTG</sequence>
<proteinExistence type="predicted"/>